<evidence type="ECO:0000256" key="7">
    <source>
        <dbReference type="ARBA" id="ARBA00023242"/>
    </source>
</evidence>
<dbReference type="WBParaSite" id="HNAJ_0000337201-mRNA-1">
    <property type="protein sequence ID" value="HNAJ_0000337201-mRNA-1"/>
    <property type="gene ID" value="HNAJ_0000337201"/>
</dbReference>
<evidence type="ECO:0000313" key="11">
    <source>
        <dbReference type="EMBL" id="VDN99230.1"/>
    </source>
</evidence>
<feature type="domain" description="PABC" evidence="10">
    <location>
        <begin position="394"/>
        <end position="471"/>
    </location>
</feature>
<dbReference type="InterPro" id="IPR036053">
    <property type="entry name" value="PABP-dom"/>
</dbReference>
<feature type="domain" description="RRM" evidence="9">
    <location>
        <begin position="18"/>
        <end position="95"/>
    </location>
</feature>
<dbReference type="SMART" id="SM00517">
    <property type="entry name" value="PolyA"/>
    <property type="match status" value="1"/>
</dbReference>
<protein>
    <submittedName>
        <fullName evidence="13">Polyadenylate-binding protein</fullName>
    </submittedName>
</protein>
<keyword evidence="12" id="KW-1185">Reference proteome</keyword>
<dbReference type="GO" id="GO:0003723">
    <property type="term" value="F:RNA binding"/>
    <property type="evidence" value="ECO:0007669"/>
    <property type="project" value="UniProtKB-UniRule"/>
</dbReference>
<gene>
    <name evidence="11" type="ORF">HNAJ_LOCUS3371</name>
</gene>
<dbReference type="PROSITE" id="PS50102">
    <property type="entry name" value="RRM"/>
    <property type="match status" value="2"/>
</dbReference>
<dbReference type="SUPFAM" id="SSF54928">
    <property type="entry name" value="RNA-binding domain, RBD"/>
    <property type="match status" value="2"/>
</dbReference>
<evidence type="ECO:0000256" key="3">
    <source>
        <dbReference type="ARBA" id="ARBA00008557"/>
    </source>
</evidence>
<dbReference type="SUPFAM" id="SSF63570">
    <property type="entry name" value="PABC (PABP) domain"/>
    <property type="match status" value="1"/>
</dbReference>
<dbReference type="PANTHER" id="PTHR24012">
    <property type="entry name" value="RNA BINDING PROTEIN"/>
    <property type="match status" value="1"/>
</dbReference>
<reference evidence="11 12" key="2">
    <citation type="submission" date="2018-11" db="EMBL/GenBank/DDBJ databases">
        <authorList>
            <consortium name="Pathogen Informatics"/>
        </authorList>
    </citation>
    <scope>NUCLEOTIDE SEQUENCE [LARGE SCALE GENOMIC DNA]</scope>
</reference>
<evidence type="ECO:0000256" key="4">
    <source>
        <dbReference type="ARBA" id="ARBA00022490"/>
    </source>
</evidence>
<keyword evidence="4" id="KW-0963">Cytoplasm</keyword>
<dbReference type="Pfam" id="PF00658">
    <property type="entry name" value="MLLE"/>
    <property type="match status" value="1"/>
</dbReference>
<dbReference type="Gene3D" id="1.10.1900.10">
    <property type="entry name" value="c-terminal domain of poly(a) binding protein"/>
    <property type="match status" value="1"/>
</dbReference>
<evidence type="ECO:0000256" key="8">
    <source>
        <dbReference type="PROSITE-ProRule" id="PRU00176"/>
    </source>
</evidence>
<dbReference type="InterPro" id="IPR002004">
    <property type="entry name" value="PABP_HYD_C"/>
</dbReference>
<proteinExistence type="inferred from homology"/>
<keyword evidence="6 8" id="KW-0694">RNA-binding</keyword>
<evidence type="ECO:0000313" key="12">
    <source>
        <dbReference type="Proteomes" id="UP000278807"/>
    </source>
</evidence>
<comment type="subcellular location">
    <subcellularLocation>
        <location evidence="2">Cytoplasm</location>
    </subcellularLocation>
    <subcellularLocation>
        <location evidence="1">Nucleus</location>
    </subcellularLocation>
</comment>
<name>A0A0R3T8I4_RODNA</name>
<dbReference type="Pfam" id="PF00076">
    <property type="entry name" value="RRM_1"/>
    <property type="match status" value="2"/>
</dbReference>
<comment type="similarity">
    <text evidence="3">Belongs to the polyadenylate-binding protein type-1 family.</text>
</comment>
<feature type="domain" description="RRM" evidence="9">
    <location>
        <begin position="111"/>
        <end position="187"/>
    </location>
</feature>
<dbReference type="InterPro" id="IPR035979">
    <property type="entry name" value="RBD_domain_sf"/>
</dbReference>
<sequence length="474" mass="51673">MELIKDDTPSKSGENKFNNCYVKNFRSDVDDRYLKEIFGIFGEILSCFVPKDENGNSKGFGFVSFKDTNSAKKAVDALNGRDIDGKKLYVGKAQTKEERRKFLLQRYTQGTNLYIKNLHDSVDDALLKKMFCKFGNITSAKVMLNENGKSKGFGFVCFSTPNEAREAISLNGVKIGRKKLYVALAQSKEERRAMLLAEHQQNPWWDQNIALSPHTSPGFYGQIPVNGLQPSITPNVPCSPPIRGNRDMAGHPVGCSRIEDISPLRAYLPDQCACASAYLQADSHGVLVDSRFHCQADAHNLTLNSASVFAGHHCETQLSDMFGRMLGTTGSGSLQNLSVSAPFSQPNMLQNMLALANSPHNVGTVLYHGSSIIGLPVGVGKNVVTGGQASGSSAGGTESGVENKHLTSDERQAYGNILYQKIVKSEPTLASKITGMILKLNPSFVLKVVISDAVLEKAINDCKAEILSKQRSQK</sequence>
<dbReference type="GO" id="GO:0005634">
    <property type="term" value="C:nucleus"/>
    <property type="evidence" value="ECO:0007669"/>
    <property type="project" value="UniProtKB-SubCell"/>
</dbReference>
<dbReference type="EMBL" id="UZAE01001951">
    <property type="protein sequence ID" value="VDN99230.1"/>
    <property type="molecule type" value="Genomic_DNA"/>
</dbReference>
<evidence type="ECO:0000256" key="5">
    <source>
        <dbReference type="ARBA" id="ARBA00022737"/>
    </source>
</evidence>
<dbReference type="PROSITE" id="PS51309">
    <property type="entry name" value="PABC"/>
    <property type="match status" value="1"/>
</dbReference>
<evidence type="ECO:0000256" key="2">
    <source>
        <dbReference type="ARBA" id="ARBA00004496"/>
    </source>
</evidence>
<evidence type="ECO:0000313" key="13">
    <source>
        <dbReference type="WBParaSite" id="HNAJ_0000337201-mRNA-1"/>
    </source>
</evidence>
<dbReference type="InterPro" id="IPR000504">
    <property type="entry name" value="RRM_dom"/>
</dbReference>
<dbReference type="AlphaFoldDB" id="A0A0R3T8I4"/>
<dbReference type="FunFam" id="3.30.70.330:FF:000651">
    <property type="entry name" value="Poly(A) binding protein cytoplasmic 1 like"/>
    <property type="match status" value="2"/>
</dbReference>
<dbReference type="GO" id="GO:0005737">
    <property type="term" value="C:cytoplasm"/>
    <property type="evidence" value="ECO:0007669"/>
    <property type="project" value="UniProtKB-SubCell"/>
</dbReference>
<reference evidence="13" key="1">
    <citation type="submission" date="2017-02" db="UniProtKB">
        <authorList>
            <consortium name="WormBaseParasite"/>
        </authorList>
    </citation>
    <scope>IDENTIFICATION</scope>
</reference>
<keyword evidence="7" id="KW-0539">Nucleus</keyword>
<dbReference type="CDD" id="cd12380">
    <property type="entry name" value="RRM3_I_PABPs"/>
    <property type="match status" value="1"/>
</dbReference>
<evidence type="ECO:0000256" key="6">
    <source>
        <dbReference type="ARBA" id="ARBA00022884"/>
    </source>
</evidence>
<dbReference type="Gene3D" id="3.30.70.330">
    <property type="match status" value="2"/>
</dbReference>
<keyword evidence="5" id="KW-0677">Repeat</keyword>
<dbReference type="Proteomes" id="UP000278807">
    <property type="component" value="Unassembled WGS sequence"/>
</dbReference>
<dbReference type="InterPro" id="IPR012677">
    <property type="entry name" value="Nucleotide-bd_a/b_plait_sf"/>
</dbReference>
<evidence type="ECO:0000259" key="10">
    <source>
        <dbReference type="PROSITE" id="PS51309"/>
    </source>
</evidence>
<dbReference type="OrthoDB" id="19742at2759"/>
<dbReference type="STRING" id="102285.A0A0R3T8I4"/>
<evidence type="ECO:0000256" key="1">
    <source>
        <dbReference type="ARBA" id="ARBA00004123"/>
    </source>
</evidence>
<evidence type="ECO:0000259" key="9">
    <source>
        <dbReference type="PROSITE" id="PS50102"/>
    </source>
</evidence>
<dbReference type="SMART" id="SM00360">
    <property type="entry name" value="RRM"/>
    <property type="match status" value="2"/>
</dbReference>
<accession>A0A0R3T8I4</accession>
<organism evidence="13">
    <name type="scientific">Rodentolepis nana</name>
    <name type="common">Dwarf tapeworm</name>
    <name type="synonym">Hymenolepis nana</name>
    <dbReference type="NCBI Taxonomy" id="102285"/>
    <lineage>
        <taxon>Eukaryota</taxon>
        <taxon>Metazoa</taxon>
        <taxon>Spiralia</taxon>
        <taxon>Lophotrochozoa</taxon>
        <taxon>Platyhelminthes</taxon>
        <taxon>Cestoda</taxon>
        <taxon>Eucestoda</taxon>
        <taxon>Cyclophyllidea</taxon>
        <taxon>Hymenolepididae</taxon>
        <taxon>Rodentolepis</taxon>
    </lineage>
</organism>